<evidence type="ECO:0000313" key="1">
    <source>
        <dbReference type="EMBL" id="CBE68145.1"/>
    </source>
</evidence>
<name>D5MN43_METO1</name>
<organism evidence="1 2">
    <name type="scientific">Methylomirabilis oxygeniifera</name>
    <dbReference type="NCBI Taxonomy" id="671143"/>
    <lineage>
        <taxon>Bacteria</taxon>
        <taxon>Candidatus Methylomirabilota</taxon>
        <taxon>Candidatus Methylomirabilia</taxon>
        <taxon>Candidatus Methylomirabilales</taxon>
        <taxon>Candidatus Methylomirabilaceae</taxon>
        <taxon>Candidatus Methylomirabilis</taxon>
    </lineage>
</organism>
<dbReference type="Proteomes" id="UP000006898">
    <property type="component" value="Chromosome"/>
</dbReference>
<reference evidence="1 2" key="1">
    <citation type="journal article" date="2010" name="Nature">
        <title>Nitrite-driven anaerobic methane oxidation by oxygenic bacteria.</title>
        <authorList>
            <person name="Ettwig K.F."/>
            <person name="Butler M.K."/>
            <person name="Le Paslier D."/>
            <person name="Pelletier E."/>
            <person name="Mangenot S."/>
            <person name="Kuypers M.M.M."/>
            <person name="Schreiber F."/>
            <person name="Dutilh B.E."/>
            <person name="Zedelius J."/>
            <person name="de Beer D."/>
            <person name="Gloerich J."/>
            <person name="Wessels H.J.C.T."/>
            <person name="van Allen T."/>
            <person name="Luesken F."/>
            <person name="Wu M."/>
            <person name="van de Pas-Schoonen K.T."/>
            <person name="Op den Camp H.J.M."/>
            <person name="Janssen-Megens E.M."/>
            <person name="Francoijs K-J."/>
            <person name="Stunnenberg H."/>
            <person name="Weissenbach J."/>
            <person name="Jetten M.S.M."/>
            <person name="Strous M."/>
        </authorList>
    </citation>
    <scope>NUCLEOTIDE SEQUENCE [LARGE SCALE GENOMIC DNA]</scope>
</reference>
<dbReference type="HOGENOM" id="CLU_2477595_0_0_0"/>
<dbReference type="STRING" id="671143.DAMO_1085"/>
<protein>
    <submittedName>
        <fullName evidence="1">Uncharacterized protein</fullName>
    </submittedName>
</protein>
<dbReference type="AlphaFoldDB" id="D5MN43"/>
<accession>D5MN43</accession>
<sequence>MTPGWIGSLAPKTFMLMGAPVAYGFFFEHPSLKVRFPPSEPTPNSGHEGRHGLGGEAMAYRYLSVWSHGIVLHSRYYYRRVRPRRVG</sequence>
<evidence type="ECO:0000313" key="2">
    <source>
        <dbReference type="Proteomes" id="UP000006898"/>
    </source>
</evidence>
<dbReference type="EMBL" id="FP565575">
    <property type="protein sequence ID" value="CBE68145.1"/>
    <property type="molecule type" value="Genomic_DNA"/>
</dbReference>
<gene>
    <name evidence="1" type="ORF">DAMO_1085</name>
</gene>
<proteinExistence type="predicted"/>
<dbReference type="KEGG" id="mox:DAMO_1085"/>